<dbReference type="Proteomes" id="UP000485058">
    <property type="component" value="Unassembled WGS sequence"/>
</dbReference>
<name>A0A6A0AHG7_HAELA</name>
<proteinExistence type="predicted"/>
<reference evidence="1 2" key="1">
    <citation type="submission" date="2020-02" db="EMBL/GenBank/DDBJ databases">
        <title>Draft genome sequence of Haematococcus lacustris strain NIES-144.</title>
        <authorList>
            <person name="Morimoto D."/>
            <person name="Nakagawa S."/>
            <person name="Yoshida T."/>
            <person name="Sawayama S."/>
        </authorList>
    </citation>
    <scope>NUCLEOTIDE SEQUENCE [LARGE SCALE GENOMIC DNA]</scope>
    <source>
        <strain evidence="1 2">NIES-144</strain>
    </source>
</reference>
<dbReference type="AlphaFoldDB" id="A0A6A0AHG7"/>
<gene>
    <name evidence="1" type="ORF">HaLaN_30831</name>
</gene>
<sequence>MLRLLARAAAAGAHGYSTLAMLLDGAPDYEADTRLLSGLKRTPELEAILTDILEDLAPLALDLVWGMEGMLQAG</sequence>
<dbReference type="EMBL" id="BLLF01005886">
    <property type="protein sequence ID" value="GFH31731.1"/>
    <property type="molecule type" value="Genomic_DNA"/>
</dbReference>
<evidence type="ECO:0000313" key="1">
    <source>
        <dbReference type="EMBL" id="GFH31731.1"/>
    </source>
</evidence>
<organism evidence="1 2">
    <name type="scientific">Haematococcus lacustris</name>
    <name type="common">Green alga</name>
    <name type="synonym">Haematococcus pluvialis</name>
    <dbReference type="NCBI Taxonomy" id="44745"/>
    <lineage>
        <taxon>Eukaryota</taxon>
        <taxon>Viridiplantae</taxon>
        <taxon>Chlorophyta</taxon>
        <taxon>core chlorophytes</taxon>
        <taxon>Chlorophyceae</taxon>
        <taxon>CS clade</taxon>
        <taxon>Chlamydomonadales</taxon>
        <taxon>Haematococcaceae</taxon>
        <taxon>Haematococcus</taxon>
    </lineage>
</organism>
<accession>A0A6A0AHG7</accession>
<comment type="caution">
    <text evidence="1">The sequence shown here is derived from an EMBL/GenBank/DDBJ whole genome shotgun (WGS) entry which is preliminary data.</text>
</comment>
<evidence type="ECO:0000313" key="2">
    <source>
        <dbReference type="Proteomes" id="UP000485058"/>
    </source>
</evidence>
<keyword evidence="2" id="KW-1185">Reference proteome</keyword>
<protein>
    <submittedName>
        <fullName evidence="1">Uncharacterized protein</fullName>
    </submittedName>
</protein>